<dbReference type="PANTHER" id="PTHR11649:SF13">
    <property type="entry name" value="ENGB-TYPE G DOMAIN-CONTAINING PROTEIN"/>
    <property type="match status" value="1"/>
</dbReference>
<dbReference type="STRING" id="2903.R1DVJ4"/>
<proteinExistence type="predicted"/>
<feature type="domain" description="EngB-type G" evidence="5">
    <location>
        <begin position="70"/>
        <end position="287"/>
    </location>
</feature>
<dbReference type="OMA" id="MLFLMGH"/>
<keyword evidence="7" id="KW-1185">Reference proteome</keyword>
<dbReference type="eggNOG" id="KOG2486">
    <property type="taxonomic scope" value="Eukaryota"/>
</dbReference>
<evidence type="ECO:0000313" key="7">
    <source>
        <dbReference type="Proteomes" id="UP000013827"/>
    </source>
</evidence>
<dbReference type="PROSITE" id="PS51706">
    <property type="entry name" value="G_ENGB"/>
    <property type="match status" value="1"/>
</dbReference>
<reference evidence="6" key="2">
    <citation type="submission" date="2024-10" db="UniProtKB">
        <authorList>
            <consortium name="EnsemblProtists"/>
        </authorList>
    </citation>
    <scope>IDENTIFICATION</scope>
</reference>
<dbReference type="AlphaFoldDB" id="A0A0D3J4Q0"/>
<evidence type="ECO:0000256" key="2">
    <source>
        <dbReference type="ARBA" id="ARBA00022741"/>
    </source>
</evidence>
<keyword evidence="2" id="KW-0547">Nucleotide-binding</keyword>
<keyword evidence="4" id="KW-0342">GTP-binding</keyword>
<keyword evidence="1" id="KW-0479">Metal-binding</keyword>
<dbReference type="InterPro" id="IPR030393">
    <property type="entry name" value="G_ENGB_dom"/>
</dbReference>
<accession>A0A0D3J4Q0</accession>
<dbReference type="InterPro" id="IPR027417">
    <property type="entry name" value="P-loop_NTPase"/>
</dbReference>
<dbReference type="HOGENOM" id="CLU_851081_0_0_1"/>
<evidence type="ECO:0000256" key="1">
    <source>
        <dbReference type="ARBA" id="ARBA00022723"/>
    </source>
</evidence>
<sequence length="327" mass="35385">MSLCSVRERLRRTPLSDAVVRRIRALGLGRERGGAVRLSDEQLREGRRRELGRMGLIRAAANLDELPRAAEAELALAGRSNVGKSSLLNALVGKRSGGTTTRGLAPVQNRPGVTRSLNFYGSERRGARIVDMPGYGFAFASDGATAQWQAAMREFVVSRGGLLRVLLCVDARQSLRALDREFLLMLDREVPRTCSPWRGGGGVAEGSVWRAAATPTPTPACAQAGVPCLVVMTKCDLVPTSELARRFAADLAELGLRGLRAGVHMVSSRTTAGVPELRRAIAREMPKGWLRAQQSRPLSAAEAVWWAGVVQNSQDKTCFKNAEREGS</sequence>
<dbReference type="CDD" id="cd01876">
    <property type="entry name" value="YihA_EngB"/>
    <property type="match status" value="1"/>
</dbReference>
<evidence type="ECO:0000313" key="6">
    <source>
        <dbReference type="EnsemblProtists" id="EOD18485"/>
    </source>
</evidence>
<evidence type="ECO:0000256" key="3">
    <source>
        <dbReference type="ARBA" id="ARBA00022842"/>
    </source>
</evidence>
<dbReference type="KEGG" id="ehx:EMIHUDRAFT_448076"/>
<dbReference type="Proteomes" id="UP000013827">
    <property type="component" value="Unassembled WGS sequence"/>
</dbReference>
<evidence type="ECO:0000259" key="5">
    <source>
        <dbReference type="PROSITE" id="PS51706"/>
    </source>
</evidence>
<dbReference type="GO" id="GO:0005525">
    <property type="term" value="F:GTP binding"/>
    <property type="evidence" value="ECO:0007669"/>
    <property type="project" value="UniProtKB-KW"/>
</dbReference>
<evidence type="ECO:0000256" key="4">
    <source>
        <dbReference type="ARBA" id="ARBA00023134"/>
    </source>
</evidence>
<dbReference type="InterPro" id="IPR006073">
    <property type="entry name" value="GTP-bd"/>
</dbReference>
<dbReference type="GeneID" id="19046486"/>
<dbReference type="GO" id="GO:0046872">
    <property type="term" value="F:metal ion binding"/>
    <property type="evidence" value="ECO:0007669"/>
    <property type="project" value="UniProtKB-KW"/>
</dbReference>
<dbReference type="RefSeq" id="XP_005770914.1">
    <property type="nucleotide sequence ID" value="XM_005770857.1"/>
</dbReference>
<reference evidence="7" key="1">
    <citation type="journal article" date="2013" name="Nature">
        <title>Pan genome of the phytoplankton Emiliania underpins its global distribution.</title>
        <authorList>
            <person name="Read B.A."/>
            <person name="Kegel J."/>
            <person name="Klute M.J."/>
            <person name="Kuo A."/>
            <person name="Lefebvre S.C."/>
            <person name="Maumus F."/>
            <person name="Mayer C."/>
            <person name="Miller J."/>
            <person name="Monier A."/>
            <person name="Salamov A."/>
            <person name="Young J."/>
            <person name="Aguilar M."/>
            <person name="Claverie J.M."/>
            <person name="Frickenhaus S."/>
            <person name="Gonzalez K."/>
            <person name="Herman E.K."/>
            <person name="Lin Y.C."/>
            <person name="Napier J."/>
            <person name="Ogata H."/>
            <person name="Sarno A.F."/>
            <person name="Shmutz J."/>
            <person name="Schroeder D."/>
            <person name="de Vargas C."/>
            <person name="Verret F."/>
            <person name="von Dassow P."/>
            <person name="Valentin K."/>
            <person name="Van de Peer Y."/>
            <person name="Wheeler G."/>
            <person name="Dacks J.B."/>
            <person name="Delwiche C.F."/>
            <person name="Dyhrman S.T."/>
            <person name="Glockner G."/>
            <person name="John U."/>
            <person name="Richards T."/>
            <person name="Worden A.Z."/>
            <person name="Zhang X."/>
            <person name="Grigoriev I.V."/>
            <person name="Allen A.E."/>
            <person name="Bidle K."/>
            <person name="Borodovsky M."/>
            <person name="Bowler C."/>
            <person name="Brownlee C."/>
            <person name="Cock J.M."/>
            <person name="Elias M."/>
            <person name="Gladyshev V.N."/>
            <person name="Groth M."/>
            <person name="Guda C."/>
            <person name="Hadaegh A."/>
            <person name="Iglesias-Rodriguez M.D."/>
            <person name="Jenkins J."/>
            <person name="Jones B.M."/>
            <person name="Lawson T."/>
            <person name="Leese F."/>
            <person name="Lindquist E."/>
            <person name="Lobanov A."/>
            <person name="Lomsadze A."/>
            <person name="Malik S.B."/>
            <person name="Marsh M.E."/>
            <person name="Mackinder L."/>
            <person name="Mock T."/>
            <person name="Mueller-Roeber B."/>
            <person name="Pagarete A."/>
            <person name="Parker M."/>
            <person name="Probert I."/>
            <person name="Quesneville H."/>
            <person name="Raines C."/>
            <person name="Rensing S.A."/>
            <person name="Riano-Pachon D.M."/>
            <person name="Richier S."/>
            <person name="Rokitta S."/>
            <person name="Shiraiwa Y."/>
            <person name="Soanes D.M."/>
            <person name="van der Giezen M."/>
            <person name="Wahlund T.M."/>
            <person name="Williams B."/>
            <person name="Wilson W."/>
            <person name="Wolfe G."/>
            <person name="Wurch L.L."/>
        </authorList>
    </citation>
    <scope>NUCLEOTIDE SEQUENCE</scope>
</reference>
<dbReference type="SUPFAM" id="SSF52540">
    <property type="entry name" value="P-loop containing nucleoside triphosphate hydrolases"/>
    <property type="match status" value="1"/>
</dbReference>
<protein>
    <recommendedName>
        <fullName evidence="5">EngB-type G domain-containing protein</fullName>
    </recommendedName>
</protein>
<dbReference type="Pfam" id="PF01926">
    <property type="entry name" value="MMR_HSR1"/>
    <property type="match status" value="1"/>
</dbReference>
<dbReference type="PaxDb" id="2903-EOD18485"/>
<dbReference type="PANTHER" id="PTHR11649">
    <property type="entry name" value="MSS1/TRME-RELATED GTP-BINDING PROTEIN"/>
    <property type="match status" value="1"/>
</dbReference>
<keyword evidence="3" id="KW-0460">Magnesium</keyword>
<dbReference type="Gene3D" id="3.40.50.300">
    <property type="entry name" value="P-loop containing nucleotide triphosphate hydrolases"/>
    <property type="match status" value="1"/>
</dbReference>
<dbReference type="EnsemblProtists" id="EOD18485">
    <property type="protein sequence ID" value="EOD18485"/>
    <property type="gene ID" value="EMIHUDRAFT_448076"/>
</dbReference>
<organism evidence="6 7">
    <name type="scientific">Emiliania huxleyi (strain CCMP1516)</name>
    <dbReference type="NCBI Taxonomy" id="280463"/>
    <lineage>
        <taxon>Eukaryota</taxon>
        <taxon>Haptista</taxon>
        <taxon>Haptophyta</taxon>
        <taxon>Prymnesiophyceae</taxon>
        <taxon>Isochrysidales</taxon>
        <taxon>Noelaerhabdaceae</taxon>
        <taxon>Emiliania</taxon>
    </lineage>
</organism>
<name>A0A0D3J4Q0_EMIH1</name>